<dbReference type="EC" id="1.8.1.4" evidence="2"/>
<name>A0A498QDD2_9MYCO</name>
<dbReference type="InterPro" id="IPR039648">
    <property type="entry name" value="DHPH_N"/>
</dbReference>
<keyword evidence="3" id="KW-1185">Reference proteome</keyword>
<sequence>MPGTSLSDNVATYEELILSRDLPGSIIIAGSGAVGMKFGYVLTNSGAEMTIAEFVPRALPNEDTDTSKVVKSRLNGSYGCLGLKISCGCR</sequence>
<dbReference type="InterPro" id="IPR036188">
    <property type="entry name" value="FAD/NAD-bd_sf"/>
</dbReference>
<evidence type="ECO:0000313" key="3">
    <source>
        <dbReference type="Proteomes" id="UP000267289"/>
    </source>
</evidence>
<organism evidence="2 3">
    <name type="scientific">Mycobacterium innocens</name>
    <dbReference type="NCBI Taxonomy" id="2341083"/>
    <lineage>
        <taxon>Bacteria</taxon>
        <taxon>Bacillati</taxon>
        <taxon>Actinomycetota</taxon>
        <taxon>Actinomycetes</taxon>
        <taxon>Mycobacteriales</taxon>
        <taxon>Mycobacteriaceae</taxon>
        <taxon>Mycobacterium</taxon>
    </lineage>
</organism>
<evidence type="ECO:0000259" key="1">
    <source>
        <dbReference type="Pfam" id="PF00070"/>
    </source>
</evidence>
<reference evidence="2 3" key="1">
    <citation type="submission" date="2018-09" db="EMBL/GenBank/DDBJ databases">
        <authorList>
            <person name="Tagini F."/>
        </authorList>
    </citation>
    <scope>NUCLEOTIDE SEQUENCE [LARGE SCALE GENOMIC DNA]</scope>
    <source>
        <strain evidence="2 3">MK13</strain>
    </source>
</reference>
<dbReference type="EMBL" id="UPHQ01000222">
    <property type="protein sequence ID" value="VBA42774.1"/>
    <property type="molecule type" value="Genomic_DNA"/>
</dbReference>
<dbReference type="AlphaFoldDB" id="A0A498QDD2"/>
<dbReference type="Proteomes" id="UP000267289">
    <property type="component" value="Unassembled WGS sequence"/>
</dbReference>
<proteinExistence type="predicted"/>
<dbReference type="OrthoDB" id="9800167at2"/>
<dbReference type="Pfam" id="PF00070">
    <property type="entry name" value="Pyr_redox"/>
    <property type="match status" value="1"/>
</dbReference>
<dbReference type="Gene3D" id="3.50.50.60">
    <property type="entry name" value="FAD/NAD(P)-binding domain"/>
    <property type="match status" value="1"/>
</dbReference>
<dbReference type="SUPFAM" id="SSF51905">
    <property type="entry name" value="FAD/NAD(P)-binding domain"/>
    <property type="match status" value="1"/>
</dbReference>
<gene>
    <name evidence="2" type="primary">lpdC_1</name>
    <name evidence="2" type="ORF">LAUMK13_04179</name>
</gene>
<protein>
    <submittedName>
        <fullName evidence="2">Dihydrolipoyl dehydrogenase</fullName>
        <ecNumber evidence="2">1.8.1.4</ecNumber>
    </submittedName>
</protein>
<evidence type="ECO:0000313" key="2">
    <source>
        <dbReference type="EMBL" id="VBA42774.1"/>
    </source>
</evidence>
<dbReference type="GO" id="GO:0004148">
    <property type="term" value="F:dihydrolipoyl dehydrogenase (NADH) activity"/>
    <property type="evidence" value="ECO:0007669"/>
    <property type="project" value="UniProtKB-EC"/>
</dbReference>
<accession>A0A498QDD2</accession>
<feature type="domain" description="Pyridine nucleotide-disulphide oxidoreductase N-terminal" evidence="1">
    <location>
        <begin position="26"/>
        <end position="74"/>
    </location>
</feature>
<keyword evidence="2" id="KW-0560">Oxidoreductase</keyword>